<dbReference type="RefSeq" id="WP_379728062.1">
    <property type="nucleotide sequence ID" value="NZ_JBHRYJ010000003.1"/>
</dbReference>
<dbReference type="Pfam" id="PF22308">
    <property type="entry name" value="DUF6969"/>
    <property type="match status" value="1"/>
</dbReference>
<reference evidence="3" key="1">
    <citation type="journal article" date="2019" name="Int. J. Syst. Evol. Microbiol.">
        <title>The Global Catalogue of Microorganisms (GCM) 10K type strain sequencing project: providing services to taxonomists for standard genome sequencing and annotation.</title>
        <authorList>
            <consortium name="The Broad Institute Genomics Platform"/>
            <consortium name="The Broad Institute Genome Sequencing Center for Infectious Disease"/>
            <person name="Wu L."/>
            <person name="Ma J."/>
        </authorList>
    </citation>
    <scope>NUCLEOTIDE SEQUENCE [LARGE SCALE GENOMIC DNA]</scope>
    <source>
        <strain evidence="3">KCTC 42182</strain>
    </source>
</reference>
<proteinExistence type="predicted"/>
<dbReference type="Proteomes" id="UP001595711">
    <property type="component" value="Unassembled WGS sequence"/>
</dbReference>
<dbReference type="EMBL" id="JBHRYJ010000003">
    <property type="protein sequence ID" value="MFC3676841.1"/>
    <property type="molecule type" value="Genomic_DNA"/>
</dbReference>
<gene>
    <name evidence="2" type="ORF">ACFOOQ_14885</name>
</gene>
<protein>
    <submittedName>
        <fullName evidence="2">DUF6969 family protein</fullName>
    </submittedName>
</protein>
<evidence type="ECO:0000259" key="1">
    <source>
        <dbReference type="Pfam" id="PF22308"/>
    </source>
</evidence>
<accession>A0ABV7VH48</accession>
<comment type="caution">
    <text evidence="2">The sequence shown here is derived from an EMBL/GenBank/DDBJ whole genome shotgun (WGS) entry which is preliminary data.</text>
</comment>
<name>A0ABV7VH48_9PROT</name>
<dbReference type="InterPro" id="IPR054242">
    <property type="entry name" value="DUF6969"/>
</dbReference>
<evidence type="ECO:0000313" key="3">
    <source>
        <dbReference type="Proteomes" id="UP001595711"/>
    </source>
</evidence>
<organism evidence="2 3">
    <name type="scientific">Ferrovibrio xuzhouensis</name>
    <dbReference type="NCBI Taxonomy" id="1576914"/>
    <lineage>
        <taxon>Bacteria</taxon>
        <taxon>Pseudomonadati</taxon>
        <taxon>Pseudomonadota</taxon>
        <taxon>Alphaproteobacteria</taxon>
        <taxon>Rhodospirillales</taxon>
        <taxon>Rhodospirillaceae</taxon>
        <taxon>Ferrovibrio</taxon>
    </lineage>
</organism>
<sequence length="231" mass="26476">MLTAGLEVLRIQQSLAARRSNLVAELLHGEDEFFERRHYPAGDVYDPETGAQYYYHAHRSDPREHGHFHIFQRPHVLSERFEPMRHAKPGIGRCAGEPQVGAHWPRGEAALAHIVGVAMDNYGLPIRLFTVNRWVTDETWYAARDVITMLDHFEIRSRRTVPEVNGWIAGLLRLFQPEIVELVRRRDAAVEARARANPHGDALEDRSLEVTAALDISVERRVRQLRRSLAA</sequence>
<evidence type="ECO:0000313" key="2">
    <source>
        <dbReference type="EMBL" id="MFC3676841.1"/>
    </source>
</evidence>
<keyword evidence="3" id="KW-1185">Reference proteome</keyword>
<feature type="domain" description="DUF6969" evidence="1">
    <location>
        <begin position="4"/>
        <end position="216"/>
    </location>
</feature>